<dbReference type="EMBL" id="BMOB01000002">
    <property type="protein sequence ID" value="GGI80070.1"/>
    <property type="molecule type" value="Genomic_DNA"/>
</dbReference>
<dbReference type="OrthoDB" id="9760689at2"/>
<sequence length="283" mass="32642">MQKNIQHQIDQKNRNFWNELCGTQLAKELGVVDSSQESLAKFDKFYNNYYPYLEKYLFLDEIKGKNVLEVGLGYGTVSQKLALAGANYHGLDIASNAVAMAAHRLSQHNLTGDIRTGSMIECPFNDNYFDYVISIGCFHHTGDFQACVDQTYRILKKGGKATIMVYNQYSLRQWMRWPKLTTKNLLLNVINKSSGLSTQKQREAYDASLSNEGAPETKFFSKREISEACKYFKAKKLTCENFDENVQFKLGKLPIYRFDKRIECLNGFWARKFGLDLYIQLEK</sequence>
<accession>A0A917JSC2</accession>
<dbReference type="GO" id="GO:0008757">
    <property type="term" value="F:S-adenosylmethionine-dependent methyltransferase activity"/>
    <property type="evidence" value="ECO:0007669"/>
    <property type="project" value="InterPro"/>
</dbReference>
<dbReference type="SUPFAM" id="SSF53335">
    <property type="entry name" value="S-adenosyl-L-methionine-dependent methyltransferases"/>
    <property type="match status" value="1"/>
</dbReference>
<dbReference type="Pfam" id="PF08241">
    <property type="entry name" value="Methyltransf_11"/>
    <property type="match status" value="1"/>
</dbReference>
<organism evidence="3 4">
    <name type="scientific">Legionella impletisoli</name>
    <dbReference type="NCBI Taxonomy" id="343510"/>
    <lineage>
        <taxon>Bacteria</taxon>
        <taxon>Pseudomonadati</taxon>
        <taxon>Pseudomonadota</taxon>
        <taxon>Gammaproteobacteria</taxon>
        <taxon>Legionellales</taxon>
        <taxon>Legionellaceae</taxon>
        <taxon>Legionella</taxon>
    </lineage>
</organism>
<evidence type="ECO:0000313" key="3">
    <source>
        <dbReference type="EMBL" id="GGI80070.1"/>
    </source>
</evidence>
<keyword evidence="4" id="KW-1185">Reference proteome</keyword>
<evidence type="ECO:0000256" key="1">
    <source>
        <dbReference type="ARBA" id="ARBA00022679"/>
    </source>
</evidence>
<dbReference type="Gene3D" id="3.40.50.150">
    <property type="entry name" value="Vaccinia Virus protein VP39"/>
    <property type="match status" value="1"/>
</dbReference>
<protein>
    <recommendedName>
        <fullName evidence="2">Methyltransferase type 11 domain-containing protein</fullName>
    </recommendedName>
</protein>
<evidence type="ECO:0000259" key="2">
    <source>
        <dbReference type="Pfam" id="PF08241"/>
    </source>
</evidence>
<reference evidence="3" key="1">
    <citation type="journal article" date="2014" name="Int. J. Syst. Evol. Microbiol.">
        <title>Complete genome sequence of Corynebacterium casei LMG S-19264T (=DSM 44701T), isolated from a smear-ripened cheese.</title>
        <authorList>
            <consortium name="US DOE Joint Genome Institute (JGI-PGF)"/>
            <person name="Walter F."/>
            <person name="Albersmeier A."/>
            <person name="Kalinowski J."/>
            <person name="Ruckert C."/>
        </authorList>
    </citation>
    <scope>NUCLEOTIDE SEQUENCE</scope>
    <source>
        <strain evidence="3">JCM 13919</strain>
    </source>
</reference>
<dbReference type="AlphaFoldDB" id="A0A917JSC2"/>
<reference evidence="3" key="2">
    <citation type="submission" date="2020-09" db="EMBL/GenBank/DDBJ databases">
        <authorList>
            <person name="Sun Q."/>
            <person name="Ohkuma M."/>
        </authorList>
    </citation>
    <scope>NUCLEOTIDE SEQUENCE</scope>
    <source>
        <strain evidence="3">JCM 13919</strain>
    </source>
</reference>
<dbReference type="InterPro" id="IPR029063">
    <property type="entry name" value="SAM-dependent_MTases_sf"/>
</dbReference>
<evidence type="ECO:0000313" key="4">
    <source>
        <dbReference type="Proteomes" id="UP000630149"/>
    </source>
</evidence>
<dbReference type="PANTHER" id="PTHR44068:SF11">
    <property type="entry name" value="GERANYL DIPHOSPHATE 2-C-METHYLTRANSFERASE"/>
    <property type="match status" value="1"/>
</dbReference>
<dbReference type="Proteomes" id="UP000630149">
    <property type="component" value="Unassembled WGS sequence"/>
</dbReference>
<keyword evidence="1" id="KW-0808">Transferase</keyword>
<dbReference type="RefSeq" id="WP_131775903.1">
    <property type="nucleotide sequence ID" value="NZ_BMOB01000002.1"/>
</dbReference>
<dbReference type="InterPro" id="IPR013216">
    <property type="entry name" value="Methyltransf_11"/>
</dbReference>
<dbReference type="InterPro" id="IPR050447">
    <property type="entry name" value="Erg6_SMT_methyltransf"/>
</dbReference>
<name>A0A917JSC2_9GAMM</name>
<proteinExistence type="predicted"/>
<dbReference type="CDD" id="cd02440">
    <property type="entry name" value="AdoMet_MTases"/>
    <property type="match status" value="1"/>
</dbReference>
<dbReference type="PANTHER" id="PTHR44068">
    <property type="entry name" value="ZGC:194242"/>
    <property type="match status" value="1"/>
</dbReference>
<gene>
    <name evidence="3" type="ORF">GCM10007966_05750</name>
</gene>
<comment type="caution">
    <text evidence="3">The sequence shown here is derived from an EMBL/GenBank/DDBJ whole genome shotgun (WGS) entry which is preliminary data.</text>
</comment>
<feature type="domain" description="Methyltransferase type 11" evidence="2">
    <location>
        <begin position="68"/>
        <end position="161"/>
    </location>
</feature>